<organism evidence="2 3">
    <name type="scientific">[Bacillus] enclensis</name>
    <dbReference type="NCBI Taxonomy" id="1402860"/>
    <lineage>
        <taxon>Bacteria</taxon>
        <taxon>Bacillati</taxon>
        <taxon>Bacillota</taxon>
        <taxon>Bacilli</taxon>
        <taxon>Bacillales</taxon>
        <taxon>Bacillaceae</taxon>
        <taxon>Rossellomorea</taxon>
    </lineage>
</organism>
<sequence length="76" mass="8388">MWGYFKKFFIFAGVFVGTSIVLSIITGLVLTYFYEEGGFTGHPLISTLINVISAGVAVLAAYKPFNKKVRYSGEIK</sequence>
<feature type="transmembrane region" description="Helical" evidence="1">
    <location>
        <begin position="40"/>
        <end position="62"/>
    </location>
</feature>
<keyword evidence="1" id="KW-1133">Transmembrane helix</keyword>
<reference evidence="3" key="1">
    <citation type="submission" date="2016-08" db="EMBL/GenBank/DDBJ databases">
        <authorList>
            <person name="Varghese N."/>
            <person name="Submissions Spin"/>
        </authorList>
    </citation>
    <scope>NUCLEOTIDE SEQUENCE [LARGE SCALE GENOMIC DNA]</scope>
    <source>
        <strain evidence="3">SGD-1123</strain>
    </source>
</reference>
<accession>A0A0V8HLG5</accession>
<dbReference type="EMBL" id="FMAU01000001">
    <property type="protein sequence ID" value="SCB81385.1"/>
    <property type="molecule type" value="Genomic_DNA"/>
</dbReference>
<protein>
    <submittedName>
        <fullName evidence="2">Uncharacterized protein</fullName>
    </submittedName>
</protein>
<keyword evidence="1" id="KW-0472">Membrane</keyword>
<dbReference type="OrthoDB" id="2926881at2"/>
<feature type="transmembrane region" description="Helical" evidence="1">
    <location>
        <begin position="9"/>
        <end position="34"/>
    </location>
</feature>
<keyword evidence="3" id="KW-1185">Reference proteome</keyword>
<name>A0A0V8HLG5_9BACI</name>
<dbReference type="RefSeq" id="WP_058297525.1">
    <property type="nucleotide sequence ID" value="NZ_FMAU01000001.1"/>
</dbReference>
<dbReference type="AlphaFoldDB" id="A0A0V8HLG5"/>
<proteinExistence type="predicted"/>
<evidence type="ECO:0000313" key="3">
    <source>
        <dbReference type="Proteomes" id="UP000181997"/>
    </source>
</evidence>
<evidence type="ECO:0000313" key="2">
    <source>
        <dbReference type="EMBL" id="SCB81385.1"/>
    </source>
</evidence>
<evidence type="ECO:0000256" key="1">
    <source>
        <dbReference type="SAM" id="Phobius"/>
    </source>
</evidence>
<gene>
    <name evidence="2" type="ORF">GA0061094_0682</name>
</gene>
<dbReference type="Proteomes" id="UP000181997">
    <property type="component" value="Unassembled WGS sequence"/>
</dbReference>
<keyword evidence="1" id="KW-0812">Transmembrane</keyword>